<organism evidence="3 4">
    <name type="scientific">Luteimonas salinisoli</name>
    <dbReference type="NCBI Taxonomy" id="2752307"/>
    <lineage>
        <taxon>Bacteria</taxon>
        <taxon>Pseudomonadati</taxon>
        <taxon>Pseudomonadota</taxon>
        <taxon>Gammaproteobacteria</taxon>
        <taxon>Lysobacterales</taxon>
        <taxon>Lysobacteraceae</taxon>
        <taxon>Luteimonas</taxon>
    </lineage>
</organism>
<dbReference type="PROSITE" id="PS51782">
    <property type="entry name" value="LYSM"/>
    <property type="match status" value="2"/>
</dbReference>
<sequence length="580" mass="60362">MTEVQPRNETSTPGHAGGNDAFHTIARGETLGALAQRYGIGVDALLQSNPQIRNPDLIYAGERLSIPDGGQQSYLVRSGDTLGAIAREHGTTVGALATANNIRNPDLIFPGDRLVVPAARSAPEPPPVSSPAPEGPPSTHSPVPVAGAPPAAEGPFDYDGIVGVRGNPNVTPDFIAGVEAMAERLGAEPEHLLAVMSFETGGSFDPAQRNMAGSGATGLIQFMPATARGLGTTTSALAAMTPVQQLEYVERYFAQYPGQLGTLEGVYTSVLSGRATPDPAATLRTPAGREFVQGNPEYAQNSGLDFDRDGRITAGEATQAVAARLYGGVSAVQQQLVDAGVVPAALRDGFVDGQFGRNTSAAVRAYQEANGLPATGLLDAATGAALSGGAMPPTEAPAPAGDLQLSQPVHERGTPGRQTITSPVLGEFILTEGFMARGGPHSSKREALAVYSDNPGVAERVPAGVYNLGIDYVATDGRIRSWFDGTVEEIRHDAGGYGNYVITRTDATFEYQGREYTVHAHYAHADSFDVRPGDRIQAGQDIGTQGSTGGSTGDHVDFLAWINVEGQRVFLSPNLLAGAG</sequence>
<dbReference type="InterPro" id="IPR011055">
    <property type="entry name" value="Dup_hybrid_motif"/>
</dbReference>
<accession>A0A853JA83</accession>
<feature type="domain" description="LysM" evidence="2">
    <location>
        <begin position="21"/>
        <end position="66"/>
    </location>
</feature>
<feature type="compositionally biased region" description="Low complexity" evidence="1">
    <location>
        <begin position="142"/>
        <end position="152"/>
    </location>
</feature>
<feature type="region of interest" description="Disordered" evidence="1">
    <location>
        <begin position="1"/>
        <end position="21"/>
    </location>
</feature>
<gene>
    <name evidence="3" type="ORF">H0E84_06765</name>
</gene>
<dbReference type="InterPro" id="IPR018392">
    <property type="entry name" value="LysM"/>
</dbReference>
<dbReference type="Gene3D" id="2.70.70.10">
    <property type="entry name" value="Glucose Permease (Domain IIA)"/>
    <property type="match status" value="1"/>
</dbReference>
<dbReference type="RefSeq" id="WP_180677880.1">
    <property type="nucleotide sequence ID" value="NZ_JACCKA010000047.1"/>
</dbReference>
<dbReference type="Pfam" id="PF01476">
    <property type="entry name" value="LysM"/>
    <property type="match status" value="2"/>
</dbReference>
<dbReference type="Gene3D" id="3.10.350.10">
    <property type="entry name" value="LysM domain"/>
    <property type="match status" value="2"/>
</dbReference>
<feature type="compositionally biased region" description="Polar residues" evidence="1">
    <location>
        <begin position="1"/>
        <end position="13"/>
    </location>
</feature>
<comment type="caution">
    <text evidence="3">The sequence shown here is derived from an EMBL/GenBank/DDBJ whole genome shotgun (WGS) entry which is preliminary data.</text>
</comment>
<dbReference type="InterPro" id="IPR016047">
    <property type="entry name" value="M23ase_b-sheet_dom"/>
</dbReference>
<dbReference type="PANTHER" id="PTHR33734:SF22">
    <property type="entry name" value="MEMBRANE-BOUND LYTIC MUREIN TRANSGLYCOSYLASE D"/>
    <property type="match status" value="1"/>
</dbReference>
<dbReference type="InterPro" id="IPR036365">
    <property type="entry name" value="PGBD-like_sf"/>
</dbReference>
<dbReference type="Gene3D" id="1.10.530.10">
    <property type="match status" value="1"/>
</dbReference>
<dbReference type="PANTHER" id="PTHR33734">
    <property type="entry name" value="LYSM DOMAIN-CONTAINING GPI-ANCHORED PROTEIN 2"/>
    <property type="match status" value="1"/>
</dbReference>
<dbReference type="SUPFAM" id="SSF47090">
    <property type="entry name" value="PGBD-like"/>
    <property type="match status" value="1"/>
</dbReference>
<dbReference type="InterPro" id="IPR036366">
    <property type="entry name" value="PGBDSf"/>
</dbReference>
<dbReference type="CDD" id="cd12797">
    <property type="entry name" value="M23_peptidase"/>
    <property type="match status" value="1"/>
</dbReference>
<dbReference type="SUPFAM" id="SSF54106">
    <property type="entry name" value="LysM domain"/>
    <property type="match status" value="2"/>
</dbReference>
<dbReference type="SMART" id="SM00257">
    <property type="entry name" value="LysM"/>
    <property type="match status" value="2"/>
</dbReference>
<evidence type="ECO:0000259" key="2">
    <source>
        <dbReference type="PROSITE" id="PS51782"/>
    </source>
</evidence>
<dbReference type="SUPFAM" id="SSF53955">
    <property type="entry name" value="Lysozyme-like"/>
    <property type="match status" value="1"/>
</dbReference>
<name>A0A853JA83_9GAMM</name>
<dbReference type="Pfam" id="PF01551">
    <property type="entry name" value="Peptidase_M23"/>
    <property type="match status" value="1"/>
</dbReference>
<dbReference type="CDD" id="cd00118">
    <property type="entry name" value="LysM"/>
    <property type="match status" value="2"/>
</dbReference>
<feature type="region of interest" description="Disordered" evidence="1">
    <location>
        <begin position="118"/>
        <end position="152"/>
    </location>
</feature>
<dbReference type="InterPro" id="IPR036779">
    <property type="entry name" value="LysM_dom_sf"/>
</dbReference>
<dbReference type="Gene3D" id="1.10.101.10">
    <property type="entry name" value="PGBD-like superfamily/PGBD"/>
    <property type="match status" value="1"/>
</dbReference>
<evidence type="ECO:0000313" key="4">
    <source>
        <dbReference type="Proteomes" id="UP000578091"/>
    </source>
</evidence>
<keyword evidence="4" id="KW-1185">Reference proteome</keyword>
<dbReference type="SUPFAM" id="SSF51261">
    <property type="entry name" value="Duplicated hybrid motif"/>
    <property type="match status" value="1"/>
</dbReference>
<evidence type="ECO:0000256" key="1">
    <source>
        <dbReference type="SAM" id="MobiDB-lite"/>
    </source>
</evidence>
<protein>
    <submittedName>
        <fullName evidence="3">LysM peptidoglycan-binding domain-containing protein</fullName>
    </submittedName>
</protein>
<dbReference type="InterPro" id="IPR023346">
    <property type="entry name" value="Lysozyme-like_dom_sf"/>
</dbReference>
<feature type="compositionally biased region" description="Pro residues" evidence="1">
    <location>
        <begin position="123"/>
        <end position="136"/>
    </location>
</feature>
<proteinExistence type="predicted"/>
<evidence type="ECO:0000313" key="3">
    <source>
        <dbReference type="EMBL" id="NZA26083.1"/>
    </source>
</evidence>
<dbReference type="InterPro" id="IPR002477">
    <property type="entry name" value="Peptidoglycan-bd-like"/>
</dbReference>
<reference evidence="3 4" key="1">
    <citation type="submission" date="2020-07" db="EMBL/GenBank/DDBJ databases">
        <title>Luteimonas sp. SJ-92.</title>
        <authorList>
            <person name="Huang X.-X."/>
            <person name="Xu L."/>
            <person name="Sun J.-Q."/>
        </authorList>
    </citation>
    <scope>NUCLEOTIDE SEQUENCE [LARGE SCALE GENOMIC DNA]</scope>
    <source>
        <strain evidence="3 4">SJ-92</strain>
    </source>
</reference>
<dbReference type="EMBL" id="JACCKA010000047">
    <property type="protein sequence ID" value="NZA26083.1"/>
    <property type="molecule type" value="Genomic_DNA"/>
</dbReference>
<feature type="domain" description="LysM" evidence="2">
    <location>
        <begin position="72"/>
        <end position="116"/>
    </location>
</feature>
<dbReference type="Pfam" id="PF01471">
    <property type="entry name" value="PG_binding_1"/>
    <property type="match status" value="1"/>
</dbReference>
<dbReference type="Proteomes" id="UP000578091">
    <property type="component" value="Unassembled WGS sequence"/>
</dbReference>
<dbReference type="AlphaFoldDB" id="A0A853JA83"/>